<feature type="domain" description="NAD(P)-binding" evidence="1">
    <location>
        <begin position="2"/>
        <end position="122"/>
    </location>
</feature>
<reference evidence="2 3" key="1">
    <citation type="submission" date="2020-08" db="EMBL/GenBank/DDBJ databases">
        <title>Complete Genome Sequence of Effusibacillus dendaii Strain skT53, Isolated from Farmland soil.</title>
        <authorList>
            <person name="Konishi T."/>
            <person name="Kawasaki H."/>
        </authorList>
    </citation>
    <scope>NUCLEOTIDE SEQUENCE [LARGE SCALE GENOMIC DNA]</scope>
    <source>
        <strain evidence="3">skT53</strain>
    </source>
</reference>
<dbReference type="KEGG" id="eff:skT53_28090"/>
<evidence type="ECO:0000259" key="1">
    <source>
        <dbReference type="Pfam" id="PF16363"/>
    </source>
</evidence>
<protein>
    <recommendedName>
        <fullName evidence="1">NAD(P)-binding domain-containing protein</fullName>
    </recommendedName>
</protein>
<organism evidence="2 3">
    <name type="scientific">Effusibacillus dendaii</name>
    <dbReference type="NCBI Taxonomy" id="2743772"/>
    <lineage>
        <taxon>Bacteria</taxon>
        <taxon>Bacillati</taxon>
        <taxon>Bacillota</taxon>
        <taxon>Bacilli</taxon>
        <taxon>Bacillales</taxon>
        <taxon>Alicyclobacillaceae</taxon>
        <taxon>Effusibacillus</taxon>
    </lineage>
</organism>
<name>A0A7I8DCL8_9BACL</name>
<dbReference type="Pfam" id="PF16363">
    <property type="entry name" value="GDP_Man_Dehyd"/>
    <property type="match status" value="1"/>
</dbReference>
<sequence>MIHNLLAGKPLPLYGDGKNVRDWLYVDDHCTAIDMILEKGQVGEIYNIGGGNEWKNIDLINLLISKIRELLPTNETSRHIDEKVIQFVEDRKGHDRRYAIDSSKIQRELGWQPTVPFKEGLVKTIQWYMNQGLPLSTCKQTALESGVDEYVAGHRNTNL</sequence>
<dbReference type="Gene3D" id="3.40.50.720">
    <property type="entry name" value="NAD(P)-binding Rossmann-like Domain"/>
    <property type="match status" value="1"/>
</dbReference>
<dbReference type="Gene3D" id="3.90.25.10">
    <property type="entry name" value="UDP-galactose 4-epimerase, domain 1"/>
    <property type="match status" value="1"/>
</dbReference>
<proteinExistence type="predicted"/>
<dbReference type="PANTHER" id="PTHR43000">
    <property type="entry name" value="DTDP-D-GLUCOSE 4,6-DEHYDRATASE-RELATED"/>
    <property type="match status" value="1"/>
</dbReference>
<evidence type="ECO:0000313" key="3">
    <source>
        <dbReference type="Proteomes" id="UP000593802"/>
    </source>
</evidence>
<dbReference type="SUPFAM" id="SSF51735">
    <property type="entry name" value="NAD(P)-binding Rossmann-fold domains"/>
    <property type="match status" value="1"/>
</dbReference>
<keyword evidence="3" id="KW-1185">Reference proteome</keyword>
<accession>A0A7I8DCL8</accession>
<dbReference type="EMBL" id="AP023366">
    <property type="protein sequence ID" value="BCJ87824.1"/>
    <property type="molecule type" value="Genomic_DNA"/>
</dbReference>
<evidence type="ECO:0000313" key="2">
    <source>
        <dbReference type="EMBL" id="BCJ87824.1"/>
    </source>
</evidence>
<dbReference type="AlphaFoldDB" id="A0A7I8DCL8"/>
<dbReference type="Proteomes" id="UP000593802">
    <property type="component" value="Chromosome"/>
</dbReference>
<dbReference type="InterPro" id="IPR036291">
    <property type="entry name" value="NAD(P)-bd_dom_sf"/>
</dbReference>
<dbReference type="InterPro" id="IPR016040">
    <property type="entry name" value="NAD(P)-bd_dom"/>
</dbReference>
<gene>
    <name evidence="2" type="ORF">skT53_28090</name>
</gene>